<dbReference type="EMBL" id="BAABCA010000003">
    <property type="protein sequence ID" value="GAA4234612.1"/>
    <property type="molecule type" value="Genomic_DNA"/>
</dbReference>
<name>A0ABP8C784_9FLAO</name>
<protein>
    <submittedName>
        <fullName evidence="1">Uncharacterized protein</fullName>
    </submittedName>
</protein>
<dbReference type="RefSeq" id="WP_344787473.1">
    <property type="nucleotide sequence ID" value="NZ_BAABCA010000003.1"/>
</dbReference>
<reference evidence="2" key="1">
    <citation type="journal article" date="2019" name="Int. J. Syst. Evol. Microbiol.">
        <title>The Global Catalogue of Microorganisms (GCM) 10K type strain sequencing project: providing services to taxonomists for standard genome sequencing and annotation.</title>
        <authorList>
            <consortium name="The Broad Institute Genomics Platform"/>
            <consortium name="The Broad Institute Genome Sequencing Center for Infectious Disease"/>
            <person name="Wu L."/>
            <person name="Ma J."/>
        </authorList>
    </citation>
    <scope>NUCLEOTIDE SEQUENCE [LARGE SCALE GENOMIC DNA]</scope>
    <source>
        <strain evidence="2">JCM 17630</strain>
    </source>
</reference>
<dbReference type="Proteomes" id="UP001501496">
    <property type="component" value="Unassembled WGS sequence"/>
</dbReference>
<accession>A0ABP8C784</accession>
<evidence type="ECO:0000313" key="2">
    <source>
        <dbReference type="Proteomes" id="UP001501496"/>
    </source>
</evidence>
<keyword evidence="2" id="KW-1185">Reference proteome</keyword>
<comment type="caution">
    <text evidence="1">The sequence shown here is derived from an EMBL/GenBank/DDBJ whole genome shotgun (WGS) entry which is preliminary data.</text>
</comment>
<proteinExistence type="predicted"/>
<evidence type="ECO:0000313" key="1">
    <source>
        <dbReference type="EMBL" id="GAA4234612.1"/>
    </source>
</evidence>
<organism evidence="1 2">
    <name type="scientific">Postechiella marina</name>
    <dbReference type="NCBI Taxonomy" id="943941"/>
    <lineage>
        <taxon>Bacteria</taxon>
        <taxon>Pseudomonadati</taxon>
        <taxon>Bacteroidota</taxon>
        <taxon>Flavobacteriia</taxon>
        <taxon>Flavobacteriales</taxon>
        <taxon>Flavobacteriaceae</taxon>
        <taxon>Postechiella</taxon>
    </lineage>
</organism>
<sequence length="494" mass="57272">MKHLLKQALLLILTIGLSLPTFGQSKKSDLKILYVGTNPDKPISERDLKYSTNPDRKLALQKKRASDFESFLNRYFETVTTIYGADFKETMSADYDVTIIDAYLTPFTGGYEKDKNGQILGYKTRQYLTKSFNHATIMIGEPSAFIGEGRELKIDHLCLCLDAHAHGMKLEHPIFNTPNKITITYEKQKVPSNYKARYGGRDLRETMPMWRMQTEGYEDGKGFPIGLVSTGYAFENGIDAEWISSGKCAKGVEATAIGRHANFFHWGFAAAPEYMTDSAKLTFINAIHYIAPFKGAKQITRKIKRIPLREYTREQQWTVSDRGAKAWLHYINKDTLKSKEEKLKLQAKKEAGKTLSELEKMKLQMPIRKETREWTIRHEPQDLKDKFGNNWKAYEERYKENMNYFYPLPYKHYYQNAIDEDAKALGIPNNDIKLIDTAIKMLKKGGDVAMAKRILTRYTNENFKTEKEWVKWFKKNRNKLYFSEGDGYKYIILP</sequence>
<gene>
    <name evidence="1" type="ORF">GCM10022291_14440</name>
</gene>